<feature type="region of interest" description="Disordered" evidence="1">
    <location>
        <begin position="405"/>
        <end position="437"/>
    </location>
</feature>
<evidence type="ECO:0000313" key="4">
    <source>
        <dbReference type="EMBL" id="TCO37190.1"/>
    </source>
</evidence>
<evidence type="ECO:0000256" key="1">
    <source>
        <dbReference type="SAM" id="MobiDB-lite"/>
    </source>
</evidence>
<feature type="compositionally biased region" description="Low complexity" evidence="1">
    <location>
        <begin position="2077"/>
        <end position="2087"/>
    </location>
</feature>
<dbReference type="InterPro" id="IPR051172">
    <property type="entry name" value="Chlamydia_OmcB"/>
</dbReference>
<proteinExistence type="predicted"/>
<dbReference type="InterPro" id="IPR013783">
    <property type="entry name" value="Ig-like_fold"/>
</dbReference>
<feature type="compositionally biased region" description="Polar residues" evidence="1">
    <location>
        <begin position="1199"/>
        <end position="1208"/>
    </location>
</feature>
<feature type="transmembrane region" description="Helical" evidence="2">
    <location>
        <begin position="2715"/>
        <end position="2734"/>
    </location>
</feature>
<feature type="domain" description="DUF11" evidence="3">
    <location>
        <begin position="308"/>
        <end position="428"/>
    </location>
</feature>
<feature type="domain" description="DUF11" evidence="3">
    <location>
        <begin position="2215"/>
        <end position="2337"/>
    </location>
</feature>
<dbReference type="PANTHER" id="PTHR34819:SF3">
    <property type="entry name" value="CELL SURFACE PROTEIN"/>
    <property type="match status" value="1"/>
</dbReference>
<feature type="domain" description="DUF11" evidence="3">
    <location>
        <begin position="2467"/>
        <end position="2576"/>
    </location>
</feature>
<feature type="domain" description="DUF11" evidence="3">
    <location>
        <begin position="1970"/>
        <end position="2086"/>
    </location>
</feature>
<dbReference type="InterPro" id="IPR047589">
    <property type="entry name" value="DUF11_rpt"/>
</dbReference>
<name>A0A4V2S1M8_9GAMM</name>
<sequence length="2738" mass="258578">GGIAAGDSVTLQIVATVTMPGDITNTATVDADEHDPNPANNTGGVTLNGQSADIQVLKVVNNLNPVRGDTVTFTITATNNGPSNATGVAIDDVLPAGLGFVSATPSQGTYDSGTGTWTIGNLAASGAGATATLTVVADIDTDAGFTNTASLSAIDQTDPNPANNSASVVVTPIASADLSITKTDGSASATPGAPITYTIVVANAGPSPAIGATVLDTVPAAIVGASWTCAATGGASCTFPSGVGDINAQVDIPAGGSVTFTLTGTVASNASGTLVNTATVAPPAGTTDADPANNSATDTDALNASANLAISKSDGSGTATPGAPITYTIVASNAGPSDANGVLVTDAIPTGITGASWTCVASGTAACTTTSGIGSINTTVDLPAGTTATFTVAGTVAPDATGTLANTATITPPVGTSDPDPDDDTSTDTDNLTPGADLAITKTDGATSATPGAPISYTIVASNAGPSTATNATVVDALPAAILGATWTCTGSSGATCPASGNGSINANVTIPPGASVTFTVTGTVSAAASGTLVNTATVTPPAGTTDPNAGNNSATDSDALTASADLAISKTDGATSATPGAPIIYTIVAGNAGPSDAVGATVADAIPAGITGAAWTCVGAGGATCPAGGSGDINAIVDIPVGASVTFTVSGTIDAAATGTLANTATVAPPVGTTDPVPGDNSSTDTDSLAPSANLAIGKTDGSTTATPGAPITYTIVASNAGPSAAIGALVSDALPANISGASWTCVGAGGGVCPPSGSGGISASVDLPVGGTATFTLSGTVAAAATGSLVNTATVTPPPGTADPTPGDNSATDIDTLSPNADLTVTKTDGSANATPGSAITYTIAVGNNGPSDAVGATVLDTIPAAIGGATWSAAYAGGASGPASGSGDIAATIDVPVGGSATFTVSGIVGASATGTLSNTATVLAPAGTTDPVLANNSATDTDTLTPSANLAIGKTDGSASATPGAPITYTIVASNAGPSAVTGATVADVVPANITGATWTCVGAGGGTCPPSGSGAINASVNLPVGGTATFTLSGTVAAGATGTLVNTATVTPPAGTTDPTPADNSATDTDTLAPNADLAITKTDGATSATPGAPISYTIVAGNAGPSDVTGATIADVVPASITGATWTAVYTGGASGPASGSGNIAATVDIPVGGTATFTLAGTVSAGATGTLSNTATIAAPAGTTDPTPANNSATDTDTLNPQSDLMVSKTDGSATATPGSPITYTIVASNAGPSAVIGATVADAIPATITGATWTCVGGGGATCPAGGSGNIAASVDIPVGGNATFTVTGTVSASASGTLSNTATIAAPAGTTDPTPGNNSATDTDALSPNADLAISKTDGSASATPGSPITYTIVASNAGPSDVTAATIADVVPAAITGANWTAAYAGGASGPASGSGNIAATVDVPVGGTATFTLTGTVGAGATGTLANTATIAAPAGTTDPVPGNNSATDTDTLSGSADIEAHKTGPASVTAGAAIAYSVVVTNHGPSDANATTFSDVVPAGITAVSASCGTPTGGAVCGTVGVTGNNVTSMITTLPAGASVTFTIDGTAPADPGTLANTATAQPPAGVTDPAPANNSSSVSTAVDASADLAIAKTGPTTLASGASISYTLVVSNAGPSAADGATWADSVPAAITGVTATCGSATGGATCAAPTIAGNDVTGTVPTLPAGGSVTITISGIAPFGAQSFTNTATVTGPVGVPDPNGANDQSSVTTSIGAAADIMLTKTVDNAEPNVGQTVTFTITAGNAGPNDASGVAVTDSLPFGFGFISATPSVGTYAPATGLWTIGALADGETATLLIVASVDVPGALTNTVAVSASDQPDPDTSNNSAGASVNAGASADIAVAKTVDDATPNVGAMVTYTITASNGGPNDATGVEITDNLPAGTTFVSATPSQGTYAGGVWSVGALANGASATLSISATVDQPGSIVNTATITHEDQFDPVGANNQTGTTINGQQADLGVTKTVDDPAPDVGDSVTFTVTVHNNGPSDATGVALSDALPPGLVFISATPSQGSYDNIAGVWTVGTLDAAGPGSSATLTVVAEVAAAGAMTNTASVSAADQPDPNGANNSASASLNGNPVADLAVTKSGPATVTPGDDVVYTIVVRNDGPSDASNVVVVDPTPAGLVFVSNAGACTTTYPCMLATLASGASATITTTYTVPADYAGANPIVNTASVSATEPDPDSTDNQSSASTSVGAGNANLSIVKTGPATVASGGAIAYTLLVTNNGPSPANGASYSDDVPAGIDAITAACGGEAGGAACGTQPVVSGNTVSGTIGNLPSGGSVLVTIDGVAPAGPVALSNTASVEPPAGVNDPDLIDNRSTVVTAVGAPSADLAIDKTGPASAIEGGNVTYTLTVTNNGPDVATAAQIVDPVPAGLAFVAASLPCAGGFPCALGDLAPGASTIVTVTYTVGAGLGGSVTNTATVTSTTADPDLANNESRVVTPVMPAATSADLVLAKTGPASATPGGQVTYTLHVRNAGPDAALDVVLADPTPANLAFVAASTPCEAGFPCHLGTLASGADTVVTTTYAVAAAATGAIVNSASVTATTPDPDLGNNASSASTTLVAAPAASADLRITKSGPARATAGTVVTYTLVVSNEGPDAVADALLTDPTPAGLAFVAASAPCGSGFPCTLPALASGASTTLTVSYLVQPTFVGRVTNVVSVASTTVPDPTPNNNASAATTFVAGAPLAPTQVPVDARWMLLLMSALLLLAGSAAVRRRR</sequence>
<feature type="domain" description="DUF11" evidence="3">
    <location>
        <begin position="566"/>
        <end position="686"/>
    </location>
</feature>
<dbReference type="Proteomes" id="UP000294862">
    <property type="component" value="Unassembled WGS sequence"/>
</dbReference>
<dbReference type="PANTHER" id="PTHR34819">
    <property type="entry name" value="LARGE CYSTEINE-RICH PERIPLASMIC PROTEIN OMCB"/>
    <property type="match status" value="1"/>
</dbReference>
<dbReference type="InterPro" id="IPR001434">
    <property type="entry name" value="OmcB-like_DUF11"/>
</dbReference>
<feature type="region of interest" description="Disordered" evidence="1">
    <location>
        <begin position="1055"/>
        <end position="1074"/>
    </location>
</feature>
<dbReference type="OrthoDB" id="5959557at2"/>
<keyword evidence="2" id="KW-0812">Transmembrane</keyword>
<accession>A0A4V2S1M8</accession>
<feature type="compositionally biased region" description="Low complexity" evidence="1">
    <location>
        <begin position="1581"/>
        <end position="1591"/>
    </location>
</feature>
<feature type="compositionally biased region" description="Low complexity" evidence="1">
    <location>
        <begin position="1186"/>
        <end position="1198"/>
    </location>
</feature>
<feature type="domain" description="DUF11" evidence="3">
    <location>
        <begin position="53"/>
        <end position="170"/>
    </location>
</feature>
<dbReference type="Pfam" id="PF01345">
    <property type="entry name" value="DUF11"/>
    <property type="match status" value="22"/>
</dbReference>
<feature type="domain" description="DUF11" evidence="3">
    <location>
        <begin position="2347"/>
        <end position="2455"/>
    </location>
</feature>
<feature type="domain" description="DUF11" evidence="3">
    <location>
        <begin position="1211"/>
        <end position="1331"/>
    </location>
</feature>
<evidence type="ECO:0000256" key="2">
    <source>
        <dbReference type="SAM" id="Phobius"/>
    </source>
</evidence>
<keyword evidence="2" id="KW-1133">Transmembrane helix</keyword>
<dbReference type="EMBL" id="SLWQ01000010">
    <property type="protein sequence ID" value="TCO37190.1"/>
    <property type="molecule type" value="Genomic_DNA"/>
</dbReference>
<feature type="domain" description="DUF11" evidence="3">
    <location>
        <begin position="2588"/>
        <end position="2698"/>
    </location>
</feature>
<feature type="domain" description="DUF11" evidence="3">
    <location>
        <begin position="824"/>
        <end position="944"/>
    </location>
</feature>
<feature type="domain" description="DUF11" evidence="3">
    <location>
        <begin position="2094"/>
        <end position="2205"/>
    </location>
</feature>
<feature type="domain" description="DUF11" evidence="3">
    <location>
        <begin position="437"/>
        <end position="556"/>
    </location>
</feature>
<feature type="compositionally biased region" description="Low complexity" evidence="1">
    <location>
        <begin position="1055"/>
        <end position="1067"/>
    </location>
</feature>
<keyword evidence="2" id="KW-0472">Membrane</keyword>
<gene>
    <name evidence="4" type="ORF">EV148_1101</name>
</gene>
<reference evidence="4 5" key="1">
    <citation type="journal article" date="2015" name="Stand. Genomic Sci.">
        <title>Genomic Encyclopedia of Bacterial and Archaeal Type Strains, Phase III: the genomes of soil and plant-associated and newly described type strains.</title>
        <authorList>
            <person name="Whitman W.B."/>
            <person name="Woyke T."/>
            <person name="Klenk H.P."/>
            <person name="Zhou Y."/>
            <person name="Lilburn T.G."/>
            <person name="Beck B.J."/>
            <person name="De Vos P."/>
            <person name="Vandamme P."/>
            <person name="Eisen J.A."/>
            <person name="Garrity G."/>
            <person name="Hugenholtz P."/>
            <person name="Kyrpides N.C."/>
        </authorList>
    </citation>
    <scope>NUCLEOTIDE SEQUENCE [LARGE SCALE GENOMIC DNA]</scope>
    <source>
        <strain evidence="4 5">A3</strain>
    </source>
</reference>
<dbReference type="Gene3D" id="2.60.40.10">
    <property type="entry name" value="Immunoglobulins"/>
    <property type="match status" value="10"/>
</dbReference>
<evidence type="ECO:0000313" key="5">
    <source>
        <dbReference type="Proteomes" id="UP000294862"/>
    </source>
</evidence>
<feature type="region of interest" description="Disordered" evidence="1">
    <location>
        <begin position="2187"/>
        <end position="2207"/>
    </location>
</feature>
<feature type="domain" description="DUF11" evidence="3">
    <location>
        <begin position="1340"/>
        <end position="1460"/>
    </location>
</feature>
<keyword evidence="5" id="KW-1185">Reference proteome</keyword>
<feature type="domain" description="DUF11" evidence="3">
    <location>
        <begin position="177"/>
        <end position="298"/>
    </location>
</feature>
<evidence type="ECO:0000259" key="3">
    <source>
        <dbReference type="Pfam" id="PF01345"/>
    </source>
</evidence>
<feature type="region of interest" description="Disordered" evidence="1">
    <location>
        <begin position="1565"/>
        <end position="1591"/>
    </location>
</feature>
<feature type="region of interest" description="Disordered" evidence="1">
    <location>
        <begin position="1186"/>
        <end position="1208"/>
    </location>
</feature>
<dbReference type="Gene3D" id="2.60.40.1170">
    <property type="entry name" value="Mu homology domain, subdomain B"/>
    <property type="match status" value="1"/>
</dbReference>
<feature type="region of interest" description="Disordered" evidence="1">
    <location>
        <begin position="2067"/>
        <end position="2087"/>
    </location>
</feature>
<dbReference type="NCBIfam" id="TIGR01451">
    <property type="entry name" value="B_ant_repeat"/>
    <property type="match status" value="21"/>
</dbReference>
<feature type="domain" description="DUF11" evidence="3">
    <location>
        <begin position="2"/>
        <end position="46"/>
    </location>
</feature>
<feature type="domain" description="DUF11" evidence="3">
    <location>
        <begin position="1469"/>
        <end position="1592"/>
    </location>
</feature>
<feature type="domain" description="DUF11" evidence="3">
    <location>
        <begin position="1852"/>
        <end position="1963"/>
    </location>
</feature>
<feature type="domain" description="DUF11" evidence="3">
    <location>
        <begin position="1082"/>
        <end position="1202"/>
    </location>
</feature>
<feature type="domain" description="DUF11" evidence="3">
    <location>
        <begin position="1600"/>
        <end position="1723"/>
    </location>
</feature>
<dbReference type="Gene3D" id="2.60.40.3080">
    <property type="match status" value="1"/>
</dbReference>
<feature type="domain" description="DUF11" evidence="3">
    <location>
        <begin position="954"/>
        <end position="1073"/>
    </location>
</feature>
<feature type="compositionally biased region" description="Polar residues" evidence="1">
    <location>
        <begin position="2198"/>
        <end position="2207"/>
    </location>
</feature>
<feature type="domain" description="DUF11" evidence="3">
    <location>
        <begin position="696"/>
        <end position="814"/>
    </location>
</feature>
<feature type="region of interest" description="Disordered" evidence="1">
    <location>
        <begin position="667"/>
        <end position="689"/>
    </location>
</feature>
<protein>
    <submittedName>
        <fullName evidence="4">Putative repeat protein (TIGR01451 family)</fullName>
    </submittedName>
</protein>
<feature type="domain" description="DUF11" evidence="3">
    <location>
        <begin position="1731"/>
        <end position="1845"/>
    </location>
</feature>
<organism evidence="4 5">
    <name type="scientific">Dokdonella fugitiva</name>
    <dbReference type="NCBI Taxonomy" id="328517"/>
    <lineage>
        <taxon>Bacteria</taxon>
        <taxon>Pseudomonadati</taxon>
        <taxon>Pseudomonadota</taxon>
        <taxon>Gammaproteobacteria</taxon>
        <taxon>Lysobacterales</taxon>
        <taxon>Rhodanobacteraceae</taxon>
        <taxon>Dokdonella</taxon>
    </lineage>
</organism>
<feature type="non-terminal residue" evidence="4">
    <location>
        <position position="1"/>
    </location>
</feature>
<comment type="caution">
    <text evidence="4">The sequence shown here is derived from an EMBL/GenBank/DDBJ whole genome shotgun (WGS) entry which is preliminary data.</text>
</comment>